<dbReference type="GO" id="GO:0016747">
    <property type="term" value="F:acyltransferase activity, transferring groups other than amino-acyl groups"/>
    <property type="evidence" value="ECO:0007669"/>
    <property type="project" value="InterPro"/>
</dbReference>
<dbReference type="AlphaFoldDB" id="A0A1K2H6V0"/>
<dbReference type="PROSITE" id="PS51186">
    <property type="entry name" value="GNAT"/>
    <property type="match status" value="1"/>
</dbReference>
<dbReference type="Gene3D" id="3.40.630.30">
    <property type="match status" value="1"/>
</dbReference>
<keyword evidence="5" id="KW-1185">Reference proteome</keyword>
<sequence>MTVHIALESPAQAEVIALIAELDAYQDALYPPESRHALDLAALCAPHVLFAVARDGAQRALGCGAVVLGTDYGELKRMYVHPQGRGQGVAKQLLSLLETRAAERGCTLLKLETGPYQPEALGLYARCGYERRGPFGDYRDDPLSVFMQKPLLPSVAMA</sequence>
<dbReference type="EMBL" id="FPKR01000002">
    <property type="protein sequence ID" value="SFZ72113.1"/>
    <property type="molecule type" value="Genomic_DNA"/>
</dbReference>
<keyword evidence="2" id="KW-0012">Acyltransferase</keyword>
<dbReference type="PANTHER" id="PTHR43877">
    <property type="entry name" value="AMINOALKYLPHOSPHONATE N-ACETYLTRANSFERASE-RELATED-RELATED"/>
    <property type="match status" value="1"/>
</dbReference>
<dbReference type="InterPro" id="IPR000182">
    <property type="entry name" value="GNAT_dom"/>
</dbReference>
<protein>
    <submittedName>
        <fullName evidence="4">Putative acetyltransferase</fullName>
    </submittedName>
</protein>
<keyword evidence="1 4" id="KW-0808">Transferase</keyword>
<dbReference type="SUPFAM" id="SSF55729">
    <property type="entry name" value="Acyl-CoA N-acyltransferases (Nat)"/>
    <property type="match status" value="1"/>
</dbReference>
<name>A0A1K2H6V0_9NEIS</name>
<dbReference type="CDD" id="cd04301">
    <property type="entry name" value="NAT_SF"/>
    <property type="match status" value="1"/>
</dbReference>
<dbReference type="Proteomes" id="UP000186513">
    <property type="component" value="Unassembled WGS sequence"/>
</dbReference>
<evidence type="ECO:0000256" key="1">
    <source>
        <dbReference type="ARBA" id="ARBA00022679"/>
    </source>
</evidence>
<dbReference type="InterPro" id="IPR050832">
    <property type="entry name" value="Bact_Acetyltransf"/>
</dbReference>
<dbReference type="InterPro" id="IPR016181">
    <property type="entry name" value="Acyl_CoA_acyltransferase"/>
</dbReference>
<evidence type="ECO:0000313" key="5">
    <source>
        <dbReference type="Proteomes" id="UP000186513"/>
    </source>
</evidence>
<evidence type="ECO:0000259" key="3">
    <source>
        <dbReference type="PROSITE" id="PS51186"/>
    </source>
</evidence>
<organism evidence="4 5">
    <name type="scientific">Chitinimonas taiwanensis DSM 18899</name>
    <dbReference type="NCBI Taxonomy" id="1121279"/>
    <lineage>
        <taxon>Bacteria</taxon>
        <taxon>Pseudomonadati</taxon>
        <taxon>Pseudomonadota</taxon>
        <taxon>Betaproteobacteria</taxon>
        <taxon>Neisseriales</taxon>
        <taxon>Chitinibacteraceae</taxon>
        <taxon>Chitinimonas</taxon>
    </lineage>
</organism>
<dbReference type="STRING" id="1121279.SAMN02745887_00535"/>
<dbReference type="RefSeq" id="WP_308417547.1">
    <property type="nucleotide sequence ID" value="NZ_FPKR01000002.1"/>
</dbReference>
<proteinExistence type="predicted"/>
<accession>A0A1K2H6V0</accession>
<evidence type="ECO:0000313" key="4">
    <source>
        <dbReference type="EMBL" id="SFZ72113.1"/>
    </source>
</evidence>
<dbReference type="Pfam" id="PF00583">
    <property type="entry name" value="Acetyltransf_1"/>
    <property type="match status" value="1"/>
</dbReference>
<reference evidence="4 5" key="1">
    <citation type="submission" date="2016-11" db="EMBL/GenBank/DDBJ databases">
        <authorList>
            <person name="Jaros S."/>
            <person name="Januszkiewicz K."/>
            <person name="Wedrychowicz H."/>
        </authorList>
    </citation>
    <scope>NUCLEOTIDE SEQUENCE [LARGE SCALE GENOMIC DNA]</scope>
    <source>
        <strain evidence="4 5">DSM 18899</strain>
    </source>
</reference>
<evidence type="ECO:0000256" key="2">
    <source>
        <dbReference type="ARBA" id="ARBA00023315"/>
    </source>
</evidence>
<dbReference type="PANTHER" id="PTHR43877:SF2">
    <property type="entry name" value="AMINOALKYLPHOSPHONATE N-ACETYLTRANSFERASE-RELATED"/>
    <property type="match status" value="1"/>
</dbReference>
<gene>
    <name evidence="4" type="ORF">SAMN02745887_00535</name>
</gene>
<feature type="domain" description="N-acetyltransferase" evidence="3">
    <location>
        <begin position="3"/>
        <end position="152"/>
    </location>
</feature>